<feature type="chain" id="PRO_5034904083" description="Secreted protein" evidence="1">
    <location>
        <begin position="16"/>
        <end position="99"/>
    </location>
</feature>
<evidence type="ECO:0000313" key="2">
    <source>
        <dbReference type="EMBL" id="CAG6754131.1"/>
    </source>
</evidence>
<dbReference type="AlphaFoldDB" id="A0A8D8ZYK1"/>
<feature type="signal peptide" evidence="1">
    <location>
        <begin position="1"/>
        <end position="15"/>
    </location>
</feature>
<keyword evidence="1" id="KW-0732">Signal</keyword>
<proteinExistence type="predicted"/>
<sequence>MCIIVYVLFFLKLNTEICPRKSVQINIYHFYFPYPTNRESNIIGSNFTKSIYSHFWTNYIPIASGIQKMASAIGRLCVCACVAWARRWLCTVLTTISSG</sequence>
<evidence type="ECO:0008006" key="3">
    <source>
        <dbReference type="Google" id="ProtNLM"/>
    </source>
</evidence>
<evidence type="ECO:0000256" key="1">
    <source>
        <dbReference type="SAM" id="SignalP"/>
    </source>
</evidence>
<protein>
    <recommendedName>
        <fullName evidence="3">Secreted protein</fullName>
    </recommendedName>
</protein>
<reference evidence="2" key="1">
    <citation type="submission" date="2021-05" db="EMBL/GenBank/DDBJ databases">
        <authorList>
            <person name="Alioto T."/>
            <person name="Alioto T."/>
            <person name="Gomez Garrido J."/>
        </authorList>
    </citation>
    <scope>NUCLEOTIDE SEQUENCE</scope>
</reference>
<name>A0A8D8ZYK1_9HEMI</name>
<dbReference type="EMBL" id="HBUF01538345">
    <property type="protein sequence ID" value="CAG6754131.1"/>
    <property type="molecule type" value="Transcribed_RNA"/>
</dbReference>
<accession>A0A8D8ZYK1</accession>
<organism evidence="2">
    <name type="scientific">Cacopsylla melanoneura</name>
    <dbReference type="NCBI Taxonomy" id="428564"/>
    <lineage>
        <taxon>Eukaryota</taxon>
        <taxon>Metazoa</taxon>
        <taxon>Ecdysozoa</taxon>
        <taxon>Arthropoda</taxon>
        <taxon>Hexapoda</taxon>
        <taxon>Insecta</taxon>
        <taxon>Pterygota</taxon>
        <taxon>Neoptera</taxon>
        <taxon>Paraneoptera</taxon>
        <taxon>Hemiptera</taxon>
        <taxon>Sternorrhyncha</taxon>
        <taxon>Psylloidea</taxon>
        <taxon>Psyllidae</taxon>
        <taxon>Psyllinae</taxon>
        <taxon>Cacopsylla</taxon>
    </lineage>
</organism>